<dbReference type="Pfam" id="PF18962">
    <property type="entry name" value="Por_Secre_tail"/>
    <property type="match status" value="1"/>
</dbReference>
<organism evidence="6 7">
    <name type="scientific">Dokdonia pacifica</name>
    <dbReference type="NCBI Taxonomy" id="1627892"/>
    <lineage>
        <taxon>Bacteria</taxon>
        <taxon>Pseudomonadati</taxon>
        <taxon>Bacteroidota</taxon>
        <taxon>Flavobacteriia</taxon>
        <taxon>Flavobacteriales</taxon>
        <taxon>Flavobacteriaceae</taxon>
        <taxon>Dokdonia</taxon>
    </lineage>
</organism>
<dbReference type="RefSeq" id="WP_089370551.1">
    <property type="nucleotide sequence ID" value="NZ_BMEP01000003.1"/>
</dbReference>
<reference evidence="6 7" key="1">
    <citation type="submission" date="2017-06" db="EMBL/GenBank/DDBJ databases">
        <authorList>
            <person name="Kim H.J."/>
            <person name="Triplett B.A."/>
        </authorList>
    </citation>
    <scope>NUCLEOTIDE SEQUENCE [LARGE SCALE GENOMIC DNA]</scope>
    <source>
        <strain evidence="6 7">DSM 25597</strain>
    </source>
</reference>
<dbReference type="AlphaFoldDB" id="A0A238WQW0"/>
<dbReference type="Proteomes" id="UP000198379">
    <property type="component" value="Unassembled WGS sequence"/>
</dbReference>
<evidence type="ECO:0000256" key="2">
    <source>
        <dbReference type="SAM" id="SignalP"/>
    </source>
</evidence>
<evidence type="ECO:0000313" key="7">
    <source>
        <dbReference type="Proteomes" id="UP000198379"/>
    </source>
</evidence>
<feature type="domain" description="GEVED" evidence="5">
    <location>
        <begin position="805"/>
        <end position="886"/>
    </location>
</feature>
<dbReference type="Pfam" id="PF07705">
    <property type="entry name" value="CARDB"/>
    <property type="match status" value="2"/>
</dbReference>
<dbReference type="Gene3D" id="2.60.40.10">
    <property type="entry name" value="Immunoglobulins"/>
    <property type="match status" value="2"/>
</dbReference>
<dbReference type="EMBL" id="FZNY01000001">
    <property type="protein sequence ID" value="SNR48049.1"/>
    <property type="molecule type" value="Genomic_DNA"/>
</dbReference>
<evidence type="ECO:0000259" key="3">
    <source>
        <dbReference type="Pfam" id="PF07705"/>
    </source>
</evidence>
<gene>
    <name evidence="6" type="ORF">SAMN06265376_1011264</name>
</gene>
<dbReference type="OrthoDB" id="1488385at2"/>
<keyword evidence="1 2" id="KW-0732">Signal</keyword>
<evidence type="ECO:0000259" key="5">
    <source>
        <dbReference type="Pfam" id="PF20009"/>
    </source>
</evidence>
<feature type="domain" description="CARDB" evidence="3">
    <location>
        <begin position="550"/>
        <end position="627"/>
    </location>
</feature>
<dbReference type="InterPro" id="IPR013783">
    <property type="entry name" value="Ig-like_fold"/>
</dbReference>
<feature type="chain" id="PRO_5012330888" evidence="2">
    <location>
        <begin position="22"/>
        <end position="985"/>
    </location>
</feature>
<protein>
    <submittedName>
        <fullName evidence="6">Por secretion system C-terminal sorting domain-containing protein</fullName>
    </submittedName>
</protein>
<evidence type="ECO:0000256" key="1">
    <source>
        <dbReference type="ARBA" id="ARBA00022729"/>
    </source>
</evidence>
<evidence type="ECO:0000313" key="6">
    <source>
        <dbReference type="EMBL" id="SNR48049.1"/>
    </source>
</evidence>
<evidence type="ECO:0000259" key="4">
    <source>
        <dbReference type="Pfam" id="PF18962"/>
    </source>
</evidence>
<dbReference type="NCBIfam" id="TIGR04183">
    <property type="entry name" value="Por_Secre_tail"/>
    <property type="match status" value="1"/>
</dbReference>
<dbReference type="InterPro" id="IPR011635">
    <property type="entry name" value="CARDB"/>
</dbReference>
<feature type="domain" description="Secretion system C-terminal sorting" evidence="4">
    <location>
        <begin position="910"/>
        <end position="982"/>
    </location>
</feature>
<proteinExistence type="predicted"/>
<name>A0A238WQW0_9FLAO</name>
<feature type="domain" description="CARDB" evidence="3">
    <location>
        <begin position="648"/>
        <end position="730"/>
    </location>
</feature>
<accession>A0A238WQW0</accession>
<dbReference type="InterPro" id="IPR026444">
    <property type="entry name" value="Secre_tail"/>
</dbReference>
<dbReference type="Pfam" id="PF20009">
    <property type="entry name" value="GEVED"/>
    <property type="match status" value="1"/>
</dbReference>
<feature type="signal peptide" evidence="2">
    <location>
        <begin position="1"/>
        <end position="21"/>
    </location>
</feature>
<keyword evidence="7" id="KW-1185">Reference proteome</keyword>
<sequence length="985" mass="105360">MIRKLKLAVIAMLAIGFNSIAQQDTEAQGGTLEYVGHAASMRIVPSMASRSSSLIPAPEWNGKEPKDGKYVRGVKAEVVPGKDPQTENDRLAANPGRLDKAIHLNRNLENDFVVNNNVGSPSDPALAVGPDHVFIVYNTGYIIYDKDGNDLTGPLSVNNIFSAGGCCDLTATYDNNADRWVITYLFVGAGLELAVSSGPDPITSTWTLFSFPQINDYNKMSRWTDGYYITDNGANDVWVIDRDAVLAGDPAANIQGFNIAGVQGQGFTSAQVANITDDVMPTTGGAPLVYMRDDGFAGVTTDAINIWTLDIDFDTPANSTVSAPEVFADPVITPFINVFDGGGFSNLTQPGGGIPIDALQSTIMNQMQFRKFATHNSLIFNFVVDTDASAGELAGIRWYEFRQTVDGGPWSLEQEGTYTAPDGRHAWNGSMAMDNQGNIGMGYSSMAGPTTPNPTDFRVGAYYTGQLGTSTPGVMNVAEEFIGSAGNIAGLRFGDYAKADVDPSNDKEFWFITEYQNTNHVAVFQIQSDFDNDIGVVAIDTPVDGDLAAPQDVTVTIFNFGLNDASGFDVTYSIDGTTVATEAFPGTIAGGASEQYTFTAQGDFSVVGQTYEITAATVYGADEFNENDATTRNVTHLNPDDVGAISITATPSDAAQVTIEIENFGTATQTSIPVFYTLDGNTVQETYTGSIALGETDTYTFTTTEDLSALGDYVFTAGTELAGDADETNDDVTATITNAICEPESNCAGFDDGVTQIQLADQDIATNCGGSPAGYSDDTDIIFNFVLDENPFEGVLQVGFNASTFAIWIDFNDNNSFEADELVVTDLVANANSDFAFTVDFSTVAADVTPGMHRMRLRGEDDDQAGDLLDPCDDLAFGRTNDYTANISGTLGTTDELFATTDLQVHSLGNDQFEVVFNNTSSFTEKLPIAVYNTLGQTLAYYTVDNNGGGYTKTIDMSYVSDGVYFIKVGNADLNKVKRILVGAN</sequence>
<dbReference type="InterPro" id="IPR045474">
    <property type="entry name" value="GEVED"/>
</dbReference>